<gene>
    <name evidence="1" type="ORF">ALECFALPRED_007381</name>
</gene>
<reference evidence="1" key="1">
    <citation type="submission" date="2021-03" db="EMBL/GenBank/DDBJ databases">
        <authorList>
            <person name="Tagirdzhanova G."/>
        </authorList>
    </citation>
    <scope>NUCLEOTIDE SEQUENCE</scope>
</reference>
<dbReference type="Proteomes" id="UP000664203">
    <property type="component" value="Unassembled WGS sequence"/>
</dbReference>
<name>A0A8H3G757_9LECA</name>
<evidence type="ECO:0000313" key="2">
    <source>
        <dbReference type="Proteomes" id="UP000664203"/>
    </source>
</evidence>
<comment type="caution">
    <text evidence="1">The sequence shown here is derived from an EMBL/GenBank/DDBJ whole genome shotgun (WGS) entry which is preliminary data.</text>
</comment>
<protein>
    <submittedName>
        <fullName evidence="1">Uncharacterized protein</fullName>
    </submittedName>
</protein>
<organism evidence="1 2">
    <name type="scientific">Alectoria fallacina</name>
    <dbReference type="NCBI Taxonomy" id="1903189"/>
    <lineage>
        <taxon>Eukaryota</taxon>
        <taxon>Fungi</taxon>
        <taxon>Dikarya</taxon>
        <taxon>Ascomycota</taxon>
        <taxon>Pezizomycotina</taxon>
        <taxon>Lecanoromycetes</taxon>
        <taxon>OSLEUM clade</taxon>
        <taxon>Lecanoromycetidae</taxon>
        <taxon>Lecanorales</taxon>
        <taxon>Lecanorineae</taxon>
        <taxon>Parmeliaceae</taxon>
        <taxon>Alectoria</taxon>
    </lineage>
</organism>
<dbReference type="EMBL" id="CAJPDR010000488">
    <property type="protein sequence ID" value="CAF9937759.1"/>
    <property type="molecule type" value="Genomic_DNA"/>
</dbReference>
<proteinExistence type="predicted"/>
<dbReference type="AlphaFoldDB" id="A0A8H3G757"/>
<evidence type="ECO:0000313" key="1">
    <source>
        <dbReference type="EMBL" id="CAF9937759.1"/>
    </source>
</evidence>
<sequence>MQAAKKGRFDAKASIHFGQHLKEQGSLNLMERVYEWALGEWPEAQKATDSGKATMTNLMKGPEGLSMLLSTKYPRWTRKQVETLMRDLCEDVNYSKERLSNIIDELYLIAWCKALEDQLKDDGRAARPPFVTHKRAAISIS</sequence>
<accession>A0A8H3G757</accession>
<keyword evidence="2" id="KW-1185">Reference proteome</keyword>